<evidence type="ECO:0000256" key="5">
    <source>
        <dbReference type="SAM" id="Phobius"/>
    </source>
</evidence>
<dbReference type="AlphaFoldDB" id="A0A150G3J8"/>
<dbReference type="InterPro" id="IPR050186">
    <property type="entry name" value="TPT_transporter"/>
</dbReference>
<feature type="transmembrane region" description="Helical" evidence="5">
    <location>
        <begin position="259"/>
        <end position="280"/>
    </location>
</feature>
<evidence type="ECO:0000256" key="2">
    <source>
        <dbReference type="ARBA" id="ARBA00022692"/>
    </source>
</evidence>
<dbReference type="Pfam" id="PF03151">
    <property type="entry name" value="TPT"/>
    <property type="match status" value="1"/>
</dbReference>
<feature type="domain" description="Sugar phosphate transporter" evidence="6">
    <location>
        <begin position="20"/>
        <end position="302"/>
    </location>
</feature>
<keyword evidence="3 5" id="KW-1133">Transmembrane helix</keyword>
<keyword evidence="2 5" id="KW-0812">Transmembrane</keyword>
<feature type="transmembrane region" description="Helical" evidence="5">
    <location>
        <begin position="161"/>
        <end position="185"/>
    </location>
</feature>
<dbReference type="PANTHER" id="PTHR11132">
    <property type="entry name" value="SOLUTE CARRIER FAMILY 35"/>
    <property type="match status" value="1"/>
</dbReference>
<feature type="transmembrane region" description="Helical" evidence="5">
    <location>
        <begin position="286"/>
        <end position="304"/>
    </location>
</feature>
<dbReference type="InterPro" id="IPR004853">
    <property type="entry name" value="Sugar_P_trans_dom"/>
</dbReference>
<feature type="transmembrane region" description="Helical" evidence="5">
    <location>
        <begin position="197"/>
        <end position="216"/>
    </location>
</feature>
<evidence type="ECO:0000256" key="3">
    <source>
        <dbReference type="ARBA" id="ARBA00022989"/>
    </source>
</evidence>
<feature type="transmembrane region" description="Helical" evidence="5">
    <location>
        <begin position="104"/>
        <end position="131"/>
    </location>
</feature>
<feature type="transmembrane region" description="Helical" evidence="5">
    <location>
        <begin position="138"/>
        <end position="155"/>
    </location>
</feature>
<dbReference type="EMBL" id="LSYV01000069">
    <property type="protein sequence ID" value="KXZ44371.1"/>
    <property type="molecule type" value="Genomic_DNA"/>
</dbReference>
<sequence length="339" mass="36776">MTTPVDRRQLFISAAITYGYVVLWIGLSAGVILINKYILGYGGFPFPVALTMVHMGFCSSLAFLLIKMGLVKTIELDQGTYYTTVVPIAGLFAGTLWLGNAAYLYLSVSFIQMIKATMPASVFLVGILLGAEKYSHKCALTLVVVTAGIATASYGEIAFHLIGFLFQAGSIVTESFRLCLIQLLLQARGIKLNPATTLYYIAPPCFLFLSFPFMLLEAPRMLSSNEWSLPGSWLLLSAVVAFALNMSVFLLIGRSSALTMNLAGVVKDWMLIGLSVLLFGSSVTRLQLIGYGVAFAAVMYYNYLKMQQAAQAMVEKQQGSDPEKQALLISGRQGAAGKQ</sequence>
<feature type="transmembrane region" description="Helical" evidence="5">
    <location>
        <begin position="231"/>
        <end position="252"/>
    </location>
</feature>
<keyword evidence="8" id="KW-1185">Reference proteome</keyword>
<evidence type="ECO:0000313" key="8">
    <source>
        <dbReference type="Proteomes" id="UP000075714"/>
    </source>
</evidence>
<comment type="caution">
    <text evidence="7">The sequence shown here is derived from an EMBL/GenBank/DDBJ whole genome shotgun (WGS) entry which is preliminary data.</text>
</comment>
<evidence type="ECO:0000313" key="7">
    <source>
        <dbReference type="EMBL" id="KXZ44371.1"/>
    </source>
</evidence>
<feature type="transmembrane region" description="Helical" evidence="5">
    <location>
        <begin position="46"/>
        <end position="67"/>
    </location>
</feature>
<feature type="transmembrane region" description="Helical" evidence="5">
    <location>
        <begin position="79"/>
        <end position="98"/>
    </location>
</feature>
<evidence type="ECO:0000259" key="6">
    <source>
        <dbReference type="Pfam" id="PF03151"/>
    </source>
</evidence>
<name>A0A150G3J8_GONPE</name>
<gene>
    <name evidence="7" type="ORF">GPECTOR_68g342</name>
</gene>
<protein>
    <recommendedName>
        <fullName evidence="6">Sugar phosphate transporter domain-containing protein</fullName>
    </recommendedName>
</protein>
<accession>A0A150G3J8</accession>
<reference evidence="8" key="1">
    <citation type="journal article" date="2016" name="Nat. Commun.">
        <title>The Gonium pectorale genome demonstrates co-option of cell cycle regulation during the evolution of multicellularity.</title>
        <authorList>
            <person name="Hanschen E.R."/>
            <person name="Marriage T.N."/>
            <person name="Ferris P.J."/>
            <person name="Hamaji T."/>
            <person name="Toyoda A."/>
            <person name="Fujiyama A."/>
            <person name="Neme R."/>
            <person name="Noguchi H."/>
            <person name="Minakuchi Y."/>
            <person name="Suzuki M."/>
            <person name="Kawai-Toyooka H."/>
            <person name="Smith D.R."/>
            <person name="Sparks H."/>
            <person name="Anderson J."/>
            <person name="Bakaric R."/>
            <person name="Luria V."/>
            <person name="Karger A."/>
            <person name="Kirschner M.W."/>
            <person name="Durand P.M."/>
            <person name="Michod R.E."/>
            <person name="Nozaki H."/>
            <person name="Olson B.J."/>
        </authorList>
    </citation>
    <scope>NUCLEOTIDE SEQUENCE [LARGE SCALE GENOMIC DNA]</scope>
    <source>
        <strain evidence="8">NIES-2863</strain>
    </source>
</reference>
<dbReference type="GO" id="GO:0016020">
    <property type="term" value="C:membrane"/>
    <property type="evidence" value="ECO:0007669"/>
    <property type="project" value="UniProtKB-SubCell"/>
</dbReference>
<dbReference type="OrthoDB" id="6418713at2759"/>
<evidence type="ECO:0000256" key="4">
    <source>
        <dbReference type="ARBA" id="ARBA00023136"/>
    </source>
</evidence>
<evidence type="ECO:0000256" key="1">
    <source>
        <dbReference type="ARBA" id="ARBA00004141"/>
    </source>
</evidence>
<organism evidence="7 8">
    <name type="scientific">Gonium pectorale</name>
    <name type="common">Green alga</name>
    <dbReference type="NCBI Taxonomy" id="33097"/>
    <lineage>
        <taxon>Eukaryota</taxon>
        <taxon>Viridiplantae</taxon>
        <taxon>Chlorophyta</taxon>
        <taxon>core chlorophytes</taxon>
        <taxon>Chlorophyceae</taxon>
        <taxon>CS clade</taxon>
        <taxon>Chlamydomonadales</taxon>
        <taxon>Volvocaceae</taxon>
        <taxon>Gonium</taxon>
    </lineage>
</organism>
<dbReference type="Proteomes" id="UP000075714">
    <property type="component" value="Unassembled WGS sequence"/>
</dbReference>
<feature type="transmembrane region" description="Helical" evidence="5">
    <location>
        <begin position="12"/>
        <end position="34"/>
    </location>
</feature>
<keyword evidence="4 5" id="KW-0472">Membrane</keyword>
<proteinExistence type="predicted"/>
<comment type="subcellular location">
    <subcellularLocation>
        <location evidence="1">Membrane</location>
        <topology evidence="1">Multi-pass membrane protein</topology>
    </subcellularLocation>
</comment>